<dbReference type="AlphaFoldDB" id="A0A1I6S7D3"/>
<keyword evidence="1" id="KW-0812">Transmembrane</keyword>
<name>A0A1I6S7D3_9EURY</name>
<feature type="transmembrane region" description="Helical" evidence="1">
    <location>
        <begin position="23"/>
        <end position="47"/>
    </location>
</feature>
<feature type="transmembrane region" description="Helical" evidence="1">
    <location>
        <begin position="67"/>
        <end position="84"/>
    </location>
</feature>
<dbReference type="Pfam" id="PF18902">
    <property type="entry name" value="DUF5658"/>
    <property type="match status" value="1"/>
</dbReference>
<keyword evidence="1" id="KW-1133">Transmembrane helix</keyword>
<dbReference type="RefSeq" id="WP_092904928.1">
    <property type="nucleotide sequence ID" value="NZ_FOZS01000002.1"/>
</dbReference>
<accession>A0A1I6S7D3</accession>
<feature type="domain" description="DUF5658" evidence="2">
    <location>
        <begin position="27"/>
        <end position="112"/>
    </location>
</feature>
<feature type="transmembrane region" description="Helical" evidence="1">
    <location>
        <begin position="91"/>
        <end position="111"/>
    </location>
</feature>
<dbReference type="EMBL" id="FOZS01000002">
    <property type="protein sequence ID" value="SFS72875.1"/>
    <property type="molecule type" value="Genomic_DNA"/>
</dbReference>
<keyword evidence="4" id="KW-1185">Reference proteome</keyword>
<dbReference type="InterPro" id="IPR043717">
    <property type="entry name" value="DUF5658"/>
</dbReference>
<organism evidence="3 4">
    <name type="scientific">Halostagnicola kamekurae</name>
    <dbReference type="NCBI Taxonomy" id="619731"/>
    <lineage>
        <taxon>Archaea</taxon>
        <taxon>Methanobacteriati</taxon>
        <taxon>Methanobacteriota</taxon>
        <taxon>Stenosarchaea group</taxon>
        <taxon>Halobacteria</taxon>
        <taxon>Halobacteriales</taxon>
        <taxon>Natrialbaceae</taxon>
        <taxon>Halostagnicola</taxon>
    </lineage>
</organism>
<keyword evidence="1" id="KW-0472">Membrane</keyword>
<evidence type="ECO:0000313" key="3">
    <source>
        <dbReference type="EMBL" id="SFS72875.1"/>
    </source>
</evidence>
<gene>
    <name evidence="3" type="ORF">SAMN04488556_2470</name>
</gene>
<reference evidence="4" key="1">
    <citation type="submission" date="2016-10" db="EMBL/GenBank/DDBJ databases">
        <authorList>
            <person name="Varghese N."/>
            <person name="Submissions S."/>
        </authorList>
    </citation>
    <scope>NUCLEOTIDE SEQUENCE [LARGE SCALE GENOMIC DNA]</scope>
    <source>
        <strain evidence="4">DSM 22427</strain>
    </source>
</reference>
<evidence type="ECO:0000256" key="1">
    <source>
        <dbReference type="SAM" id="Phobius"/>
    </source>
</evidence>
<dbReference type="Proteomes" id="UP000199199">
    <property type="component" value="Unassembled WGS sequence"/>
</dbReference>
<dbReference type="OrthoDB" id="306403at2157"/>
<evidence type="ECO:0000313" key="4">
    <source>
        <dbReference type="Proteomes" id="UP000199199"/>
    </source>
</evidence>
<sequence>MRSIAGFARAADTEASPIELEGLLWVAVGAALIGDVVTTFVGLHLGLAESNPIAHGAIDGYGPAGMVGLKLIAVAVGIGCRSLLPEEYRPIVPAGLALPWLVAIGINLYMISSVV</sequence>
<proteinExistence type="predicted"/>
<protein>
    <recommendedName>
        <fullName evidence="2">DUF5658 domain-containing protein</fullName>
    </recommendedName>
</protein>
<evidence type="ECO:0000259" key="2">
    <source>
        <dbReference type="Pfam" id="PF18902"/>
    </source>
</evidence>